<proteinExistence type="predicted"/>
<dbReference type="Proteomes" id="UP001301769">
    <property type="component" value="Unassembled WGS sequence"/>
</dbReference>
<name>A0AAN7BB87_9PEZI</name>
<dbReference type="EMBL" id="MU858058">
    <property type="protein sequence ID" value="KAK4217583.1"/>
    <property type="molecule type" value="Genomic_DNA"/>
</dbReference>
<reference evidence="2" key="1">
    <citation type="journal article" date="2023" name="Mol. Phylogenet. Evol.">
        <title>Genome-scale phylogeny and comparative genomics of the fungal order Sordariales.</title>
        <authorList>
            <person name="Hensen N."/>
            <person name="Bonometti L."/>
            <person name="Westerberg I."/>
            <person name="Brannstrom I.O."/>
            <person name="Guillou S."/>
            <person name="Cros-Aarteil S."/>
            <person name="Calhoun S."/>
            <person name="Haridas S."/>
            <person name="Kuo A."/>
            <person name="Mondo S."/>
            <person name="Pangilinan J."/>
            <person name="Riley R."/>
            <person name="LaButti K."/>
            <person name="Andreopoulos B."/>
            <person name="Lipzen A."/>
            <person name="Chen C."/>
            <person name="Yan M."/>
            <person name="Daum C."/>
            <person name="Ng V."/>
            <person name="Clum A."/>
            <person name="Steindorff A."/>
            <person name="Ohm R.A."/>
            <person name="Martin F."/>
            <person name="Silar P."/>
            <person name="Natvig D.O."/>
            <person name="Lalanne C."/>
            <person name="Gautier V."/>
            <person name="Ament-Velasquez S.L."/>
            <person name="Kruys A."/>
            <person name="Hutchinson M.I."/>
            <person name="Powell A.J."/>
            <person name="Barry K."/>
            <person name="Miller A.N."/>
            <person name="Grigoriev I.V."/>
            <person name="Debuchy R."/>
            <person name="Gladieux P."/>
            <person name="Hiltunen Thoren M."/>
            <person name="Johannesson H."/>
        </authorList>
    </citation>
    <scope>NUCLEOTIDE SEQUENCE</scope>
    <source>
        <strain evidence="2">PSN293</strain>
    </source>
</reference>
<organism evidence="2 3">
    <name type="scientific">Rhypophila decipiens</name>
    <dbReference type="NCBI Taxonomy" id="261697"/>
    <lineage>
        <taxon>Eukaryota</taxon>
        <taxon>Fungi</taxon>
        <taxon>Dikarya</taxon>
        <taxon>Ascomycota</taxon>
        <taxon>Pezizomycotina</taxon>
        <taxon>Sordariomycetes</taxon>
        <taxon>Sordariomycetidae</taxon>
        <taxon>Sordariales</taxon>
        <taxon>Naviculisporaceae</taxon>
        <taxon>Rhypophila</taxon>
    </lineage>
</organism>
<feature type="signal peptide" evidence="1">
    <location>
        <begin position="1"/>
        <end position="22"/>
    </location>
</feature>
<dbReference type="PROSITE" id="PS51257">
    <property type="entry name" value="PROKAR_LIPOPROTEIN"/>
    <property type="match status" value="1"/>
</dbReference>
<evidence type="ECO:0000313" key="3">
    <source>
        <dbReference type="Proteomes" id="UP001301769"/>
    </source>
</evidence>
<feature type="chain" id="PRO_5042948553" evidence="1">
    <location>
        <begin position="23"/>
        <end position="200"/>
    </location>
</feature>
<protein>
    <submittedName>
        <fullName evidence="2">Uncharacterized protein</fullName>
    </submittedName>
</protein>
<keyword evidence="3" id="KW-1185">Reference proteome</keyword>
<keyword evidence="1" id="KW-0732">Signal</keyword>
<comment type="caution">
    <text evidence="2">The sequence shown here is derived from an EMBL/GenBank/DDBJ whole genome shotgun (WGS) entry which is preliminary data.</text>
</comment>
<evidence type="ECO:0000313" key="2">
    <source>
        <dbReference type="EMBL" id="KAK4217583.1"/>
    </source>
</evidence>
<sequence>MRVFQTTSIIAVFGCLVTLAGARVPKSHDDGSAKADMAVRTPAGTHTLDRGRHLLHSRLDCCATEITGPGQGHVTDATKFYDLDHNELDVTLAEGTKDVAAAREEPSVPDAEDKSLRLALKAPRAPSKETPICCTPGCLACTTEVCDKGPCTASIFFAACCATQIIVPHAKFYDPDHSELNVTHAEFFAMVEARAQGAHN</sequence>
<evidence type="ECO:0000256" key="1">
    <source>
        <dbReference type="SAM" id="SignalP"/>
    </source>
</evidence>
<reference evidence="2" key="2">
    <citation type="submission" date="2023-05" db="EMBL/GenBank/DDBJ databases">
        <authorList>
            <consortium name="Lawrence Berkeley National Laboratory"/>
            <person name="Steindorff A."/>
            <person name="Hensen N."/>
            <person name="Bonometti L."/>
            <person name="Westerberg I."/>
            <person name="Brannstrom I.O."/>
            <person name="Guillou S."/>
            <person name="Cros-Aarteil S."/>
            <person name="Calhoun S."/>
            <person name="Haridas S."/>
            <person name="Kuo A."/>
            <person name="Mondo S."/>
            <person name="Pangilinan J."/>
            <person name="Riley R."/>
            <person name="Labutti K."/>
            <person name="Andreopoulos B."/>
            <person name="Lipzen A."/>
            <person name="Chen C."/>
            <person name="Yanf M."/>
            <person name="Daum C."/>
            <person name="Ng V."/>
            <person name="Clum A."/>
            <person name="Ohm R."/>
            <person name="Martin F."/>
            <person name="Silar P."/>
            <person name="Natvig D."/>
            <person name="Lalanne C."/>
            <person name="Gautier V."/>
            <person name="Ament-Velasquez S.L."/>
            <person name="Kruys A."/>
            <person name="Hutchinson M.I."/>
            <person name="Powell A.J."/>
            <person name="Barry K."/>
            <person name="Miller A.N."/>
            <person name="Grigoriev I.V."/>
            <person name="Debuchy R."/>
            <person name="Gladieux P."/>
            <person name="Thoren M.H."/>
            <person name="Johannesson H."/>
        </authorList>
    </citation>
    <scope>NUCLEOTIDE SEQUENCE</scope>
    <source>
        <strain evidence="2">PSN293</strain>
    </source>
</reference>
<dbReference type="AlphaFoldDB" id="A0AAN7BB87"/>
<gene>
    <name evidence="2" type="ORF">QBC37DRAFT_448826</name>
</gene>
<accession>A0AAN7BB87</accession>